<dbReference type="SUPFAM" id="SSF57850">
    <property type="entry name" value="RING/U-box"/>
    <property type="match status" value="1"/>
</dbReference>
<evidence type="ECO:0000256" key="8">
    <source>
        <dbReference type="ARBA" id="ARBA00022807"/>
    </source>
</evidence>
<dbReference type="GO" id="GO:0016579">
    <property type="term" value="P:protein deubiquitination"/>
    <property type="evidence" value="ECO:0007669"/>
    <property type="project" value="InterPro"/>
</dbReference>
<dbReference type="InterPro" id="IPR013087">
    <property type="entry name" value="Znf_C2H2_type"/>
</dbReference>
<feature type="region of interest" description="Disordered" evidence="11">
    <location>
        <begin position="127"/>
        <end position="173"/>
    </location>
</feature>
<dbReference type="GO" id="GO:0006508">
    <property type="term" value="P:proteolysis"/>
    <property type="evidence" value="ECO:0007669"/>
    <property type="project" value="UniProtKB-KW"/>
</dbReference>
<dbReference type="Gene3D" id="3.90.70.10">
    <property type="entry name" value="Cysteine proteinases"/>
    <property type="match status" value="1"/>
</dbReference>
<keyword evidence="9" id="KW-0862">Zinc</keyword>
<dbReference type="GO" id="GO:0005634">
    <property type="term" value="C:nucleus"/>
    <property type="evidence" value="ECO:0007669"/>
    <property type="project" value="TreeGrafter"/>
</dbReference>
<evidence type="ECO:0000256" key="9">
    <source>
        <dbReference type="ARBA" id="ARBA00022833"/>
    </source>
</evidence>
<evidence type="ECO:0000259" key="12">
    <source>
        <dbReference type="PROSITE" id="PS50235"/>
    </source>
</evidence>
<evidence type="ECO:0000256" key="6">
    <source>
        <dbReference type="ARBA" id="ARBA00022786"/>
    </source>
</evidence>
<dbReference type="InterPro" id="IPR013083">
    <property type="entry name" value="Znf_RING/FYVE/PHD"/>
</dbReference>
<evidence type="ECO:0000256" key="10">
    <source>
        <dbReference type="RuleBase" id="RU366025"/>
    </source>
</evidence>
<dbReference type="InterPro" id="IPR038765">
    <property type="entry name" value="Papain-like_cys_pep_sf"/>
</dbReference>
<reference evidence="13" key="1">
    <citation type="submission" date="2021-01" db="EMBL/GenBank/DDBJ databases">
        <authorList>
            <person name="Corre E."/>
            <person name="Pelletier E."/>
            <person name="Niang G."/>
            <person name="Scheremetjew M."/>
            <person name="Finn R."/>
            <person name="Kale V."/>
            <person name="Holt S."/>
            <person name="Cochrane G."/>
            <person name="Meng A."/>
            <person name="Brown T."/>
            <person name="Cohen L."/>
        </authorList>
    </citation>
    <scope>NUCLEOTIDE SEQUENCE</scope>
    <source>
        <strain evidence="13">NY070348D</strain>
    </source>
</reference>
<dbReference type="Gene3D" id="3.30.40.10">
    <property type="entry name" value="Zinc/RING finger domain, C3HC4 (zinc finger)"/>
    <property type="match status" value="1"/>
</dbReference>
<evidence type="ECO:0000256" key="5">
    <source>
        <dbReference type="ARBA" id="ARBA00022771"/>
    </source>
</evidence>
<dbReference type="InterPro" id="IPR050164">
    <property type="entry name" value="Peptidase_C19"/>
</dbReference>
<accession>A0A7S2S4G0</accession>
<dbReference type="PROSITE" id="PS00973">
    <property type="entry name" value="USP_2"/>
    <property type="match status" value="1"/>
</dbReference>
<keyword evidence="3 10" id="KW-0645">Protease</keyword>
<dbReference type="PANTHER" id="PTHR24006">
    <property type="entry name" value="UBIQUITIN CARBOXYL-TERMINAL HYDROLASE"/>
    <property type="match status" value="1"/>
</dbReference>
<keyword evidence="6 10" id="KW-0833">Ubl conjugation pathway</keyword>
<evidence type="ECO:0000256" key="2">
    <source>
        <dbReference type="ARBA" id="ARBA00009085"/>
    </source>
</evidence>
<dbReference type="PANTHER" id="PTHR24006:SF888">
    <property type="entry name" value="UBIQUITIN CARBOXYL-TERMINAL HYDROLASE 30"/>
    <property type="match status" value="1"/>
</dbReference>
<sequence>MSCRHLRGRGINSSHCNRALKRTSCGRGDGDGAVSSGDGAPFMCLSCGMFLLEKTGVVEHGRQPPHHIFVSLATQDVFCTKCRKTKKGSMGMFNLGVLVEDGGTALDEVMPELEKWLTSNDPFRLLSQGEEAKLPKSSKGDERKSKKKKGNSRVSEDEDVAEQQPVKEDVQEGGQKIYGIPNIGNSCFMNSILQVLAQTPEFLNNLDRTVEIGHEDGRDVGFTSAVLQLLLAVRTGRIANVGKRKKGRKPPTEEKTFKRVDPRYAYGYIMDKAPQLGGFGQQDAHELLVEMFRGIEEDEADSKNTEGPNATGISRLLSTNLIRRVSCSNCENTTQTMEECVVTSLNIRTKNESISLPVSRCVQQTHSATKLLVSEGNGFQCDNCSNTSANPGAEISEEESVVEVLASLLDSVSLEEETGNVNDDARESCVKRDGLVLETFSRAPPVLVFHFKRFETTFIKGEVRCKKLNTRIVIGESESYLFDDVDVEYNLFGVVVHRGTTLTRGHYISYIKPYTRASDGSIVRSSRWWYASDSDVRPVDARQVFEDQVYICFYERA</sequence>
<gene>
    <name evidence="13" type="ORF">QSP1433_LOCUS10173</name>
</gene>
<evidence type="ECO:0000256" key="11">
    <source>
        <dbReference type="SAM" id="MobiDB-lite"/>
    </source>
</evidence>
<dbReference type="GO" id="GO:0004843">
    <property type="term" value="F:cysteine-type deubiquitinase activity"/>
    <property type="evidence" value="ECO:0007669"/>
    <property type="project" value="UniProtKB-UniRule"/>
</dbReference>
<dbReference type="GO" id="GO:0008270">
    <property type="term" value="F:zinc ion binding"/>
    <property type="evidence" value="ECO:0007669"/>
    <property type="project" value="UniProtKB-KW"/>
</dbReference>
<dbReference type="PROSITE" id="PS00972">
    <property type="entry name" value="USP_1"/>
    <property type="match status" value="1"/>
</dbReference>
<dbReference type="InterPro" id="IPR001607">
    <property type="entry name" value="Znf_UBP"/>
</dbReference>
<dbReference type="InterPro" id="IPR018200">
    <property type="entry name" value="USP_CS"/>
</dbReference>
<dbReference type="CDD" id="cd02257">
    <property type="entry name" value="Peptidase_C19"/>
    <property type="match status" value="1"/>
</dbReference>
<dbReference type="AlphaFoldDB" id="A0A7S2S4G0"/>
<dbReference type="PROSITE" id="PS00028">
    <property type="entry name" value="ZINC_FINGER_C2H2_1"/>
    <property type="match status" value="1"/>
</dbReference>
<evidence type="ECO:0000256" key="1">
    <source>
        <dbReference type="ARBA" id="ARBA00000707"/>
    </source>
</evidence>
<keyword evidence="5" id="KW-0863">Zinc-finger</keyword>
<comment type="similarity">
    <text evidence="2 10">Belongs to the peptidase C19 family.</text>
</comment>
<dbReference type="SUPFAM" id="SSF54001">
    <property type="entry name" value="Cysteine proteinases"/>
    <property type="match status" value="1"/>
</dbReference>
<feature type="domain" description="USP" evidence="12">
    <location>
        <begin position="178"/>
        <end position="557"/>
    </location>
</feature>
<dbReference type="Pfam" id="PF02148">
    <property type="entry name" value="zf-UBP"/>
    <property type="match status" value="1"/>
</dbReference>
<keyword evidence="4" id="KW-0479">Metal-binding</keyword>
<dbReference type="EC" id="3.4.19.12" evidence="10"/>
<proteinExistence type="inferred from homology"/>
<dbReference type="GO" id="GO:0005829">
    <property type="term" value="C:cytosol"/>
    <property type="evidence" value="ECO:0007669"/>
    <property type="project" value="TreeGrafter"/>
</dbReference>
<keyword evidence="8 10" id="KW-0788">Thiol protease</keyword>
<feature type="compositionally biased region" description="Basic and acidic residues" evidence="11">
    <location>
        <begin position="130"/>
        <end position="144"/>
    </location>
</feature>
<name>A0A7S2S4G0_9STRA</name>
<dbReference type="InterPro" id="IPR028889">
    <property type="entry name" value="USP"/>
</dbReference>
<comment type="catalytic activity">
    <reaction evidence="1 10">
        <text>Thiol-dependent hydrolysis of ester, thioester, amide, peptide and isopeptide bonds formed by the C-terminal Gly of ubiquitin (a 76-residue protein attached to proteins as an intracellular targeting signal).</text>
        <dbReference type="EC" id="3.4.19.12"/>
    </reaction>
</comment>
<keyword evidence="7 10" id="KW-0378">Hydrolase</keyword>
<organism evidence="13">
    <name type="scientific">Mucochytrium quahogii</name>
    <dbReference type="NCBI Taxonomy" id="96639"/>
    <lineage>
        <taxon>Eukaryota</taxon>
        <taxon>Sar</taxon>
        <taxon>Stramenopiles</taxon>
        <taxon>Bigyra</taxon>
        <taxon>Labyrinthulomycetes</taxon>
        <taxon>Thraustochytrida</taxon>
        <taxon>Thraustochytriidae</taxon>
        <taxon>Mucochytrium</taxon>
    </lineage>
</organism>
<evidence type="ECO:0000256" key="3">
    <source>
        <dbReference type="ARBA" id="ARBA00022670"/>
    </source>
</evidence>
<protein>
    <recommendedName>
        <fullName evidence="10">Ubiquitin carboxyl-terminal hydrolase</fullName>
        <ecNumber evidence="10">3.4.19.12</ecNumber>
    </recommendedName>
</protein>
<dbReference type="Pfam" id="PF00443">
    <property type="entry name" value="UCH"/>
    <property type="match status" value="1"/>
</dbReference>
<evidence type="ECO:0000256" key="4">
    <source>
        <dbReference type="ARBA" id="ARBA00022723"/>
    </source>
</evidence>
<evidence type="ECO:0000313" key="13">
    <source>
        <dbReference type="EMBL" id="CAD9689209.1"/>
    </source>
</evidence>
<dbReference type="EMBL" id="HBHK01016216">
    <property type="protein sequence ID" value="CAD9689209.1"/>
    <property type="molecule type" value="Transcribed_RNA"/>
</dbReference>
<dbReference type="PROSITE" id="PS50235">
    <property type="entry name" value="USP_3"/>
    <property type="match status" value="1"/>
</dbReference>
<evidence type="ECO:0000256" key="7">
    <source>
        <dbReference type="ARBA" id="ARBA00022801"/>
    </source>
</evidence>
<dbReference type="InterPro" id="IPR001394">
    <property type="entry name" value="Peptidase_C19_UCH"/>
</dbReference>